<keyword evidence="1" id="KW-0328">Glycosyltransferase</keyword>
<dbReference type="KEGG" id="bfc:BacF7301_18990"/>
<dbReference type="EMBL" id="CP050831">
    <property type="protein sequence ID" value="QIU96108.1"/>
    <property type="molecule type" value="Genomic_DNA"/>
</dbReference>
<sequence>MPQCLDSVLAQTYENLQVVLVDDGSKDNSLEICQQYAAKDSRIEVYHQENQGVATARNALLSKIKGDYFFFVDSDDWIELDMIEFLLTRVEKERADIATCDIVINDSKVSSDYFSKIYSKDEAVERFLYHLEFRGSLCNKLTKSTLLCNRPKFLKDISYGEDALFCWELLKEAKKVVYTDRQFYHYRMLMDSLTHCAFGPRKLSGHKVWSILCDETARLYPQYSDVAHARFCVETTLLLRDAAHCGYKKMDNVKMLQRTIKKHWPCLNKVSITSLKMKIYALLACRSYWLAGKI</sequence>
<proteinExistence type="predicted"/>
<name>A0A6H0KUE4_9BACE</name>
<dbReference type="Proteomes" id="UP000501780">
    <property type="component" value="Chromosome"/>
</dbReference>
<dbReference type="SUPFAM" id="SSF53448">
    <property type="entry name" value="Nucleotide-diphospho-sugar transferases"/>
    <property type="match status" value="1"/>
</dbReference>
<feature type="domain" description="Glycosyltransferase 2-like" evidence="3">
    <location>
        <begin position="2"/>
        <end position="118"/>
    </location>
</feature>
<evidence type="ECO:0000256" key="2">
    <source>
        <dbReference type="ARBA" id="ARBA00022679"/>
    </source>
</evidence>
<dbReference type="GO" id="GO:0016758">
    <property type="term" value="F:hexosyltransferase activity"/>
    <property type="evidence" value="ECO:0007669"/>
    <property type="project" value="UniProtKB-ARBA"/>
</dbReference>
<evidence type="ECO:0000313" key="4">
    <source>
        <dbReference type="EMBL" id="QIU96108.1"/>
    </source>
</evidence>
<dbReference type="InterPro" id="IPR001173">
    <property type="entry name" value="Glyco_trans_2-like"/>
</dbReference>
<accession>A0A6H0KUE4</accession>
<reference evidence="4 5" key="1">
    <citation type="submission" date="2020-03" db="EMBL/GenBank/DDBJ databases">
        <title>Genomic analysis of Bacteroides faecium CBA7301.</title>
        <authorList>
            <person name="Kim J."/>
            <person name="Roh S.W."/>
        </authorList>
    </citation>
    <scope>NUCLEOTIDE SEQUENCE [LARGE SCALE GENOMIC DNA]</scope>
    <source>
        <strain evidence="4 5">CBA7301</strain>
    </source>
</reference>
<protein>
    <submittedName>
        <fullName evidence="4">Glycosyltransferase</fullName>
    </submittedName>
</protein>
<dbReference type="AlphaFoldDB" id="A0A6H0KUE4"/>
<organism evidence="4 5">
    <name type="scientific">Bacteroides faecium</name>
    <dbReference type="NCBI Taxonomy" id="2715212"/>
    <lineage>
        <taxon>Bacteria</taxon>
        <taxon>Pseudomonadati</taxon>
        <taxon>Bacteroidota</taxon>
        <taxon>Bacteroidia</taxon>
        <taxon>Bacteroidales</taxon>
        <taxon>Bacteroidaceae</taxon>
        <taxon>Bacteroides</taxon>
    </lineage>
</organism>
<dbReference type="PANTHER" id="PTHR22916">
    <property type="entry name" value="GLYCOSYLTRANSFERASE"/>
    <property type="match status" value="1"/>
</dbReference>
<evidence type="ECO:0000259" key="3">
    <source>
        <dbReference type="Pfam" id="PF00535"/>
    </source>
</evidence>
<dbReference type="Pfam" id="PF00535">
    <property type="entry name" value="Glycos_transf_2"/>
    <property type="match status" value="1"/>
</dbReference>
<dbReference type="InterPro" id="IPR029044">
    <property type="entry name" value="Nucleotide-diphossugar_trans"/>
</dbReference>
<dbReference type="PANTHER" id="PTHR22916:SF51">
    <property type="entry name" value="GLYCOSYLTRANSFERASE EPSH-RELATED"/>
    <property type="match status" value="1"/>
</dbReference>
<dbReference type="Gene3D" id="3.90.550.10">
    <property type="entry name" value="Spore Coat Polysaccharide Biosynthesis Protein SpsA, Chain A"/>
    <property type="match status" value="1"/>
</dbReference>
<keyword evidence="2 4" id="KW-0808">Transferase</keyword>
<keyword evidence="5" id="KW-1185">Reference proteome</keyword>
<gene>
    <name evidence="4" type="ORF">BacF7301_18990</name>
</gene>
<evidence type="ECO:0000256" key="1">
    <source>
        <dbReference type="ARBA" id="ARBA00022676"/>
    </source>
</evidence>
<evidence type="ECO:0000313" key="5">
    <source>
        <dbReference type="Proteomes" id="UP000501780"/>
    </source>
</evidence>
<dbReference type="CDD" id="cd00761">
    <property type="entry name" value="Glyco_tranf_GTA_type"/>
    <property type="match status" value="1"/>
</dbReference>